<dbReference type="Gene3D" id="2.120.10.30">
    <property type="entry name" value="TolB, C-terminal domain"/>
    <property type="match status" value="1"/>
</dbReference>
<reference evidence="3" key="1">
    <citation type="submission" date="2021-07" db="EMBL/GenBank/DDBJ databases">
        <title>Complete genome sequencing of a Clostridium isolate.</title>
        <authorList>
            <person name="Ueki A."/>
            <person name="Tonouchi A."/>
        </authorList>
    </citation>
    <scope>NUCLEOTIDE SEQUENCE [LARGE SCALE GENOMIC DNA]</scope>
    <source>
        <strain evidence="3">C5S11</strain>
    </source>
</reference>
<dbReference type="EMBL" id="AP024849">
    <property type="protein sequence ID" value="BCZ47544.1"/>
    <property type="molecule type" value="Genomic_DNA"/>
</dbReference>
<evidence type="ECO:0000313" key="2">
    <source>
        <dbReference type="EMBL" id="BCZ47544.1"/>
    </source>
</evidence>
<evidence type="ECO:0000256" key="1">
    <source>
        <dbReference type="SAM" id="Phobius"/>
    </source>
</evidence>
<gene>
    <name evidence="2" type="ORF">psyc5s11_36110</name>
</gene>
<keyword evidence="3" id="KW-1185">Reference proteome</keyword>
<keyword evidence="1" id="KW-1133">Transmembrane helix</keyword>
<dbReference type="Proteomes" id="UP000824633">
    <property type="component" value="Chromosome"/>
</dbReference>
<protein>
    <submittedName>
        <fullName evidence="2">Membrane protein</fullName>
    </submittedName>
</protein>
<keyword evidence="1" id="KW-0812">Transmembrane</keyword>
<accession>A0ABM7T8V0</accession>
<proteinExistence type="predicted"/>
<dbReference type="InterPro" id="IPR011042">
    <property type="entry name" value="6-blade_b-propeller_TolB-like"/>
</dbReference>
<feature type="transmembrane region" description="Helical" evidence="1">
    <location>
        <begin position="407"/>
        <end position="428"/>
    </location>
</feature>
<dbReference type="RefSeq" id="WP_224033877.1">
    <property type="nucleotide sequence ID" value="NZ_AP024849.1"/>
</dbReference>
<sequence>MKRFLKFLIISIVIVVLAFGVFKFSNQYKMSILKNNISWSVACKNCKDSVAFDKDGNNNTYIAYDNYIKAIKDDGREEILLQNKELKIENVIFYKNKLYFISKDNLYKFDLENRNLKSILGNIPSEGKYLDRNLIIKDSKLLLSIGSVTNSGIASYENDYSLDKIPYDKSSIDITLNGFNYGEKKTGAFMPYGNSSEEGQRVRAENLANACVVEINLDDNRALLYASGIRNIKGWDLDSEGKLIGIVGGMENNSDRPINRDFDYLYKIDKGKWYGWPDFSGGDPINSPRFKGEKLVSTLIANPPNKIVSAPIHQYSDVGVIKYLAIDKEGRILDKNTKVYFDSKENVIAAINTDSIIADLLKLKDQSKVSGIRYSEGDIYILDSGIGCIYKLQSNNLNAKFNLPRSIWIFIGVFLFILTCLVTMKVYLKNKKL</sequence>
<organism evidence="2 3">
    <name type="scientific">Clostridium gelidum</name>
    <dbReference type="NCBI Taxonomy" id="704125"/>
    <lineage>
        <taxon>Bacteria</taxon>
        <taxon>Bacillati</taxon>
        <taxon>Bacillota</taxon>
        <taxon>Clostridia</taxon>
        <taxon>Eubacteriales</taxon>
        <taxon>Clostridiaceae</taxon>
        <taxon>Clostridium</taxon>
    </lineage>
</organism>
<evidence type="ECO:0000313" key="3">
    <source>
        <dbReference type="Proteomes" id="UP000824633"/>
    </source>
</evidence>
<dbReference type="SUPFAM" id="SSF50952">
    <property type="entry name" value="Soluble quinoprotein glucose dehydrogenase"/>
    <property type="match status" value="1"/>
</dbReference>
<dbReference type="InterPro" id="IPR011041">
    <property type="entry name" value="Quinoprot_gluc/sorb_DH_b-prop"/>
</dbReference>
<name>A0ABM7T8V0_9CLOT</name>
<keyword evidence="1" id="KW-0472">Membrane</keyword>